<dbReference type="KEGG" id="pef:A7E78_05610"/>
<organism evidence="1 2">
    <name type="scientific">Syntrophotalea acetylenivorans</name>
    <dbReference type="NCBI Taxonomy" id="1842532"/>
    <lineage>
        <taxon>Bacteria</taxon>
        <taxon>Pseudomonadati</taxon>
        <taxon>Thermodesulfobacteriota</taxon>
        <taxon>Desulfuromonadia</taxon>
        <taxon>Desulfuromonadales</taxon>
        <taxon>Syntrophotaleaceae</taxon>
        <taxon>Syntrophotalea</taxon>
    </lineage>
</organism>
<dbReference type="Proteomes" id="UP000182517">
    <property type="component" value="Chromosome"/>
</dbReference>
<sequence length="133" mass="15075">MSLEQLIEQSAACYQAMLDQLAQMAEVLEDAQPKAIHRALESWQLLQEEAQQLDARIDQLTGNFQQSELPPKYHQRSELMNQVALECQQVFSRANLLKALISDELNRLQHGRKALGGYKTPVDKRGSRLTASL</sequence>
<evidence type="ECO:0000313" key="2">
    <source>
        <dbReference type="Proteomes" id="UP000182517"/>
    </source>
</evidence>
<evidence type="ECO:0000313" key="1">
    <source>
        <dbReference type="EMBL" id="APG27364.1"/>
    </source>
</evidence>
<proteinExistence type="predicted"/>
<accession>A0A1L3GN57</accession>
<dbReference type="RefSeq" id="WP_072283332.1">
    <property type="nucleotide sequence ID" value="NZ_CP015519.1"/>
</dbReference>
<evidence type="ECO:0008006" key="3">
    <source>
        <dbReference type="Google" id="ProtNLM"/>
    </source>
</evidence>
<keyword evidence="2" id="KW-1185">Reference proteome</keyword>
<name>A0A1L3GN57_9BACT</name>
<dbReference type="STRING" id="1842532.A7E78_05610"/>
<dbReference type="AlphaFoldDB" id="A0A1L3GN57"/>
<reference evidence="1 2" key="1">
    <citation type="journal article" date="2017" name="Genome Announc.">
        <title>Complete Genome Sequences of Two Acetylene-Fermenting Pelobacter acetylenicus Strains.</title>
        <authorList>
            <person name="Sutton J.M."/>
            <person name="Baesman S.M."/>
            <person name="Fierst J.L."/>
            <person name="Poret-Peterson A.T."/>
            <person name="Oremland R.S."/>
            <person name="Dunlap D.S."/>
            <person name="Akob D.M."/>
        </authorList>
    </citation>
    <scope>NUCLEOTIDE SEQUENCE [LARGE SCALE GENOMIC DNA]</scope>
    <source>
        <strain evidence="1 2">SFB93</strain>
    </source>
</reference>
<gene>
    <name evidence="1" type="ORF">A7E78_05610</name>
</gene>
<protein>
    <recommendedName>
        <fullName evidence="3">Flagellar protein FlgN</fullName>
    </recommendedName>
</protein>
<dbReference type="EMBL" id="CP015519">
    <property type="protein sequence ID" value="APG27364.1"/>
    <property type="molecule type" value="Genomic_DNA"/>
</dbReference>